<dbReference type="InterPro" id="IPR052951">
    <property type="entry name" value="Tellurite_res_ion_channel"/>
</dbReference>
<feature type="transmembrane region" description="Helical" evidence="5">
    <location>
        <begin position="96"/>
        <end position="116"/>
    </location>
</feature>
<keyword evidence="3 5" id="KW-1133">Transmembrane helix</keyword>
<evidence type="ECO:0000256" key="2">
    <source>
        <dbReference type="ARBA" id="ARBA00022692"/>
    </source>
</evidence>
<dbReference type="PANTHER" id="PTHR37955">
    <property type="entry name" value="TELLURITE RESISTANCE PROTEIN TEHA"/>
    <property type="match status" value="1"/>
</dbReference>
<accession>A0ABR8XW02</accession>
<sequence>MRNLLQVIPIPISGLMLAFISLGNLLLSMNQSVTGHFFFLIGILLFILIVGKILFAFSSVVKEMQNPIIASVSPTFTMGTLSISNGLHYYGIPEAVIHLLWSAAAVLQIAIIIYFIKTFVWKNKITISNIFPSWLILFVGTAVMPLTAGNLSGMFTKSILIFAVCAFIILVPIIILRGFIRKDLPEPTIPMLTILTAPVSLSLAAYFKQFEAQLFIVVTFYIVAQLLYLLVLMKLPSALKLPFYPSYAAFTFPLVISATATNVVIHFLDLSATASVWLTAYFYFQLIFSSVMVLYVFVRYINYLSVQLRQKRAIVTDKKEAIS</sequence>
<dbReference type="Gene3D" id="1.50.10.150">
    <property type="entry name" value="Voltage-dependent anion channel"/>
    <property type="match status" value="1"/>
</dbReference>
<proteinExistence type="predicted"/>
<feature type="transmembrane region" description="Helical" evidence="5">
    <location>
        <begin position="280"/>
        <end position="302"/>
    </location>
</feature>
<feature type="transmembrane region" description="Helical" evidence="5">
    <location>
        <begin position="128"/>
        <end position="148"/>
    </location>
</feature>
<dbReference type="EMBL" id="JACSPZ010000002">
    <property type="protein sequence ID" value="MBD8036123.1"/>
    <property type="molecule type" value="Genomic_DNA"/>
</dbReference>
<protein>
    <submittedName>
        <fullName evidence="6">TDT family transporter</fullName>
    </submittedName>
</protein>
<keyword evidence="2 5" id="KW-0812">Transmembrane</keyword>
<feature type="transmembrane region" description="Helical" evidence="5">
    <location>
        <begin position="67"/>
        <end position="90"/>
    </location>
</feature>
<name>A0ABR8XW02_9BACL</name>
<feature type="transmembrane region" description="Helical" evidence="5">
    <location>
        <begin position="7"/>
        <end position="27"/>
    </location>
</feature>
<comment type="subcellular location">
    <subcellularLocation>
        <location evidence="1">Membrane</location>
        <topology evidence="1">Multi-pass membrane protein</topology>
    </subcellularLocation>
</comment>
<evidence type="ECO:0000256" key="4">
    <source>
        <dbReference type="ARBA" id="ARBA00023136"/>
    </source>
</evidence>
<feature type="transmembrane region" description="Helical" evidence="5">
    <location>
        <begin position="247"/>
        <end position="268"/>
    </location>
</feature>
<feature type="transmembrane region" description="Helical" evidence="5">
    <location>
        <begin position="213"/>
        <end position="235"/>
    </location>
</feature>
<keyword evidence="4 5" id="KW-0472">Membrane</keyword>
<comment type="caution">
    <text evidence="6">The sequence shown here is derived from an EMBL/GenBank/DDBJ whole genome shotgun (WGS) entry which is preliminary data.</text>
</comment>
<gene>
    <name evidence="6" type="ORF">H9635_05165</name>
</gene>
<evidence type="ECO:0000256" key="1">
    <source>
        <dbReference type="ARBA" id="ARBA00004141"/>
    </source>
</evidence>
<dbReference type="Pfam" id="PF03595">
    <property type="entry name" value="SLAC1"/>
    <property type="match status" value="1"/>
</dbReference>
<dbReference type="InterPro" id="IPR004695">
    <property type="entry name" value="SLAC1/Mae1/Ssu1/TehA"/>
</dbReference>
<evidence type="ECO:0000313" key="7">
    <source>
        <dbReference type="Proteomes" id="UP000619101"/>
    </source>
</evidence>
<evidence type="ECO:0000256" key="5">
    <source>
        <dbReference type="SAM" id="Phobius"/>
    </source>
</evidence>
<keyword evidence="7" id="KW-1185">Reference proteome</keyword>
<feature type="transmembrane region" description="Helical" evidence="5">
    <location>
        <begin position="33"/>
        <end position="55"/>
    </location>
</feature>
<dbReference type="PANTHER" id="PTHR37955:SF1">
    <property type="entry name" value="DEP DOMAIN-CONTAINING PROTEIN"/>
    <property type="match status" value="1"/>
</dbReference>
<reference evidence="6 7" key="1">
    <citation type="submission" date="2020-08" db="EMBL/GenBank/DDBJ databases">
        <title>A Genomic Blueprint of the Chicken Gut Microbiome.</title>
        <authorList>
            <person name="Gilroy R."/>
            <person name="Ravi A."/>
            <person name="Getino M."/>
            <person name="Pursley I."/>
            <person name="Horton D.L."/>
            <person name="Alikhan N.-F."/>
            <person name="Baker D."/>
            <person name="Gharbi K."/>
            <person name="Hall N."/>
            <person name="Watson M."/>
            <person name="Adriaenssens E.M."/>
            <person name="Foster-Nyarko E."/>
            <person name="Jarju S."/>
            <person name="Secka A."/>
            <person name="Antonio M."/>
            <person name="Oren A."/>
            <person name="Chaudhuri R."/>
            <person name="La Ragione R.M."/>
            <person name="Hildebrand F."/>
            <person name="Pallen M.J."/>
        </authorList>
    </citation>
    <scope>NUCLEOTIDE SEQUENCE [LARGE SCALE GENOMIC DNA]</scope>
    <source>
        <strain evidence="6 7">A46</strain>
    </source>
</reference>
<dbReference type="Proteomes" id="UP000619101">
    <property type="component" value="Unassembled WGS sequence"/>
</dbReference>
<dbReference type="CDD" id="cd09325">
    <property type="entry name" value="TDT_C4-dicarb_trans"/>
    <property type="match status" value="1"/>
</dbReference>
<organism evidence="6 7">
    <name type="scientific">Solibacillus faecavium</name>
    <dbReference type="NCBI Taxonomy" id="2762221"/>
    <lineage>
        <taxon>Bacteria</taxon>
        <taxon>Bacillati</taxon>
        <taxon>Bacillota</taxon>
        <taxon>Bacilli</taxon>
        <taxon>Bacillales</taxon>
        <taxon>Caryophanaceae</taxon>
        <taxon>Solibacillus</taxon>
    </lineage>
</organism>
<dbReference type="RefSeq" id="WP_191699081.1">
    <property type="nucleotide sequence ID" value="NZ_JACSPZ010000002.1"/>
</dbReference>
<evidence type="ECO:0000313" key="6">
    <source>
        <dbReference type="EMBL" id="MBD8036123.1"/>
    </source>
</evidence>
<feature type="transmembrane region" description="Helical" evidence="5">
    <location>
        <begin position="154"/>
        <end position="176"/>
    </location>
</feature>
<feature type="transmembrane region" description="Helical" evidence="5">
    <location>
        <begin position="188"/>
        <end position="207"/>
    </location>
</feature>
<evidence type="ECO:0000256" key="3">
    <source>
        <dbReference type="ARBA" id="ARBA00022989"/>
    </source>
</evidence>
<dbReference type="InterPro" id="IPR038665">
    <property type="entry name" value="Voltage-dep_anion_channel_sf"/>
</dbReference>